<dbReference type="EMBL" id="NBBI01000008">
    <property type="protein sequence ID" value="OWK27892.1"/>
    <property type="molecule type" value="Genomic_DNA"/>
</dbReference>
<name>A0A245ZDQ9_9SPHN</name>
<keyword evidence="1" id="KW-0472">Membrane</keyword>
<keyword evidence="3" id="KW-1185">Reference proteome</keyword>
<sequence>MTKVRLRVRVALVMIAFALGVAIAARAGRDRGDVPALFLIVAMLAAATADFIIHKRERRS</sequence>
<keyword evidence="1" id="KW-0812">Transmembrane</keyword>
<proteinExistence type="predicted"/>
<dbReference type="AlphaFoldDB" id="A0A245ZDQ9"/>
<comment type="caution">
    <text evidence="2">The sequence shown here is derived from an EMBL/GenBank/DDBJ whole genome shotgun (WGS) entry which is preliminary data.</text>
</comment>
<evidence type="ECO:0000256" key="1">
    <source>
        <dbReference type="SAM" id="Phobius"/>
    </source>
</evidence>
<dbReference type="RefSeq" id="WP_088368303.1">
    <property type="nucleotide sequence ID" value="NZ_NBBI01000008.1"/>
</dbReference>
<evidence type="ECO:0000313" key="2">
    <source>
        <dbReference type="EMBL" id="OWK27892.1"/>
    </source>
</evidence>
<reference evidence="2 3" key="1">
    <citation type="submission" date="2017-03" db="EMBL/GenBank/DDBJ databases">
        <title>Genome sequence of Sphingomonas dokdonensis DSM 21029.</title>
        <authorList>
            <person name="Poehlein A."/>
            <person name="Wuebbeler J.H."/>
            <person name="Steinbuechel A."/>
            <person name="Daniel R."/>
        </authorList>
    </citation>
    <scope>NUCLEOTIDE SEQUENCE [LARGE SCALE GENOMIC DNA]</scope>
    <source>
        <strain evidence="2 3">DSM 21029</strain>
    </source>
</reference>
<dbReference type="Proteomes" id="UP000197290">
    <property type="component" value="Unassembled WGS sequence"/>
</dbReference>
<keyword evidence="1" id="KW-1133">Transmembrane helix</keyword>
<accession>A0A245ZDQ9</accession>
<gene>
    <name evidence="2" type="ORF">SPDO_29750</name>
</gene>
<protein>
    <submittedName>
        <fullName evidence="2">Uncharacterized protein</fullName>
    </submittedName>
</protein>
<feature type="transmembrane region" description="Helical" evidence="1">
    <location>
        <begin position="34"/>
        <end position="53"/>
    </location>
</feature>
<organism evidence="2 3">
    <name type="scientific">Sphingomonas dokdonensis</name>
    <dbReference type="NCBI Taxonomy" id="344880"/>
    <lineage>
        <taxon>Bacteria</taxon>
        <taxon>Pseudomonadati</taxon>
        <taxon>Pseudomonadota</taxon>
        <taxon>Alphaproteobacteria</taxon>
        <taxon>Sphingomonadales</taxon>
        <taxon>Sphingomonadaceae</taxon>
        <taxon>Sphingomonas</taxon>
    </lineage>
</organism>
<evidence type="ECO:0000313" key="3">
    <source>
        <dbReference type="Proteomes" id="UP000197290"/>
    </source>
</evidence>